<protein>
    <recommendedName>
        <fullName evidence="7">SIAH-type domain-containing protein</fullName>
    </recommendedName>
</protein>
<organism evidence="8 9">
    <name type="scientific">Stephania japonica</name>
    <dbReference type="NCBI Taxonomy" id="461633"/>
    <lineage>
        <taxon>Eukaryota</taxon>
        <taxon>Viridiplantae</taxon>
        <taxon>Streptophyta</taxon>
        <taxon>Embryophyta</taxon>
        <taxon>Tracheophyta</taxon>
        <taxon>Spermatophyta</taxon>
        <taxon>Magnoliopsida</taxon>
        <taxon>Ranunculales</taxon>
        <taxon>Menispermaceae</taxon>
        <taxon>Menispermoideae</taxon>
        <taxon>Cissampelideae</taxon>
        <taxon>Stephania</taxon>
    </lineage>
</organism>
<evidence type="ECO:0000256" key="1">
    <source>
        <dbReference type="ARBA" id="ARBA00022723"/>
    </source>
</evidence>
<sequence>MASNREMILADPKLLDCRICSKPFSALVYQFCATVHWGIQLVMIAARSPKDALTVLRPSNWYAAMQLRSSWNLSKFPAKAQYGCHETIFYNRKGEHENKCIYLPCICPINDCTFSTGSSEELGQHVKSNHFTATKQFCYRLPFEVWCNLSLSSHTILQETTEGHVFIIQNIIVDYGNKITVTCIESASLQGKFLYELGYTSKLGGCLKLKAFMERVKGLEEAIAHSNSSIDFLLIPNNSSRFRDKFMLEVCIHRCIVKTEVNTDADLAGVDPDLNKIGPSEAGHKLRKSERVRSAPLKLRE</sequence>
<proteinExistence type="predicted"/>
<evidence type="ECO:0000256" key="2">
    <source>
        <dbReference type="ARBA" id="ARBA00022771"/>
    </source>
</evidence>
<evidence type="ECO:0000259" key="7">
    <source>
        <dbReference type="PROSITE" id="PS51081"/>
    </source>
</evidence>
<accession>A0AAP0I063</accession>
<keyword evidence="2 5" id="KW-0863">Zinc-finger</keyword>
<comment type="function">
    <text evidence="4">E3 ubiquitin-protein ligase that mediates ubiquitination and subsequent proteasomal degradation of target proteins. E3 ubiquitin ligases accept ubiquitin from an E2 ubiquitin-conjugating enzyme in the form of a thioester and then directly transfers the ubiquitin to targeted substrates. It probably triggers the ubiquitin-mediated degradation of different substrates.</text>
</comment>
<dbReference type="Gene3D" id="3.30.40.10">
    <property type="entry name" value="Zinc/RING finger domain, C3HC4 (zinc finger)"/>
    <property type="match status" value="1"/>
</dbReference>
<dbReference type="Proteomes" id="UP001417504">
    <property type="component" value="Unassembled WGS sequence"/>
</dbReference>
<dbReference type="PROSITE" id="PS51081">
    <property type="entry name" value="ZF_SIAH"/>
    <property type="match status" value="1"/>
</dbReference>
<dbReference type="InterPro" id="IPR044286">
    <property type="entry name" value="SINL_plant"/>
</dbReference>
<evidence type="ECO:0000256" key="5">
    <source>
        <dbReference type="PROSITE-ProRule" id="PRU00455"/>
    </source>
</evidence>
<dbReference type="GO" id="GO:0008270">
    <property type="term" value="F:zinc ion binding"/>
    <property type="evidence" value="ECO:0007669"/>
    <property type="project" value="UniProtKB-KW"/>
</dbReference>
<evidence type="ECO:0000256" key="4">
    <source>
        <dbReference type="ARBA" id="ARBA00024004"/>
    </source>
</evidence>
<dbReference type="Pfam" id="PF21361">
    <property type="entry name" value="Sina_ZnF"/>
    <property type="match status" value="1"/>
</dbReference>
<evidence type="ECO:0000256" key="6">
    <source>
        <dbReference type="SAM" id="MobiDB-lite"/>
    </source>
</evidence>
<dbReference type="EMBL" id="JBBNAE010000008">
    <property type="protein sequence ID" value="KAK9103066.1"/>
    <property type="molecule type" value="Genomic_DNA"/>
</dbReference>
<comment type="caution">
    <text evidence="8">The sequence shown here is derived from an EMBL/GenBank/DDBJ whole genome shotgun (WGS) entry which is preliminary data.</text>
</comment>
<evidence type="ECO:0000313" key="8">
    <source>
        <dbReference type="EMBL" id="KAK9103066.1"/>
    </source>
</evidence>
<dbReference type="SUPFAM" id="SSF49599">
    <property type="entry name" value="TRAF domain-like"/>
    <property type="match status" value="1"/>
</dbReference>
<keyword evidence="9" id="KW-1185">Reference proteome</keyword>
<reference evidence="8 9" key="1">
    <citation type="submission" date="2024-01" db="EMBL/GenBank/DDBJ databases">
        <title>Genome assemblies of Stephania.</title>
        <authorList>
            <person name="Yang L."/>
        </authorList>
    </citation>
    <scope>NUCLEOTIDE SEQUENCE [LARGE SCALE GENOMIC DNA]</scope>
    <source>
        <strain evidence="8">QJT</strain>
        <tissue evidence="8">Leaf</tissue>
    </source>
</reference>
<feature type="domain" description="SIAH-type" evidence="7">
    <location>
        <begin position="72"/>
        <end position="131"/>
    </location>
</feature>
<evidence type="ECO:0000256" key="3">
    <source>
        <dbReference type="ARBA" id="ARBA00022833"/>
    </source>
</evidence>
<feature type="compositionally biased region" description="Basic and acidic residues" evidence="6">
    <location>
        <begin position="289"/>
        <end position="301"/>
    </location>
</feature>
<dbReference type="InterPro" id="IPR013010">
    <property type="entry name" value="Znf_SIAH"/>
</dbReference>
<keyword evidence="1" id="KW-0479">Metal-binding</keyword>
<dbReference type="InterPro" id="IPR013083">
    <property type="entry name" value="Znf_RING/FYVE/PHD"/>
</dbReference>
<gene>
    <name evidence="8" type="ORF">Sjap_020320</name>
</gene>
<keyword evidence="3" id="KW-0862">Zinc</keyword>
<name>A0AAP0I063_9MAGN</name>
<dbReference type="PANTHER" id="PTHR46632:SF16">
    <property type="entry name" value="E3 UBIQUITIN-PROTEIN LIGASE SINA-LIKE 10"/>
    <property type="match status" value="1"/>
</dbReference>
<dbReference type="AlphaFoldDB" id="A0AAP0I063"/>
<dbReference type="PANTHER" id="PTHR46632">
    <property type="entry name" value="E3 UBIQUITIN-PROTEIN LIGASE SINA-LIKE 4"/>
    <property type="match status" value="1"/>
</dbReference>
<evidence type="ECO:0000313" key="9">
    <source>
        <dbReference type="Proteomes" id="UP001417504"/>
    </source>
</evidence>
<feature type="region of interest" description="Disordered" evidence="6">
    <location>
        <begin position="278"/>
        <end position="301"/>
    </location>
</feature>